<evidence type="ECO:0000313" key="3">
    <source>
        <dbReference type="Proteomes" id="UP000829196"/>
    </source>
</evidence>
<keyword evidence="3" id="KW-1185">Reference proteome</keyword>
<dbReference type="AlphaFoldDB" id="A0A8T3A956"/>
<name>A0A8T3A956_DENNO</name>
<evidence type="ECO:0000256" key="1">
    <source>
        <dbReference type="SAM" id="Phobius"/>
    </source>
</evidence>
<gene>
    <name evidence="2" type="ORF">KFK09_026837</name>
</gene>
<organism evidence="2 3">
    <name type="scientific">Dendrobium nobile</name>
    <name type="common">Orchid</name>
    <dbReference type="NCBI Taxonomy" id="94219"/>
    <lineage>
        <taxon>Eukaryota</taxon>
        <taxon>Viridiplantae</taxon>
        <taxon>Streptophyta</taxon>
        <taxon>Embryophyta</taxon>
        <taxon>Tracheophyta</taxon>
        <taxon>Spermatophyta</taxon>
        <taxon>Magnoliopsida</taxon>
        <taxon>Liliopsida</taxon>
        <taxon>Asparagales</taxon>
        <taxon>Orchidaceae</taxon>
        <taxon>Epidendroideae</taxon>
        <taxon>Malaxideae</taxon>
        <taxon>Dendrobiinae</taxon>
        <taxon>Dendrobium</taxon>
    </lineage>
</organism>
<dbReference type="Proteomes" id="UP000829196">
    <property type="component" value="Unassembled WGS sequence"/>
</dbReference>
<keyword evidence="1" id="KW-0472">Membrane</keyword>
<protein>
    <submittedName>
        <fullName evidence="2">Uncharacterized protein</fullName>
    </submittedName>
</protein>
<dbReference type="EMBL" id="JAGYWB010000018">
    <property type="protein sequence ID" value="KAI0492564.1"/>
    <property type="molecule type" value="Genomic_DNA"/>
</dbReference>
<reference evidence="2" key="1">
    <citation type="journal article" date="2022" name="Front. Genet.">
        <title>Chromosome-Scale Assembly of the Dendrobium nobile Genome Provides Insights Into the Molecular Mechanism of the Biosynthesis of the Medicinal Active Ingredient of Dendrobium.</title>
        <authorList>
            <person name="Xu Q."/>
            <person name="Niu S.-C."/>
            <person name="Li K.-L."/>
            <person name="Zheng P.-J."/>
            <person name="Zhang X.-J."/>
            <person name="Jia Y."/>
            <person name="Liu Y."/>
            <person name="Niu Y.-X."/>
            <person name="Yu L.-H."/>
            <person name="Chen D.-F."/>
            <person name="Zhang G.-Q."/>
        </authorList>
    </citation>
    <scope>NUCLEOTIDE SEQUENCE</scope>
    <source>
        <tissue evidence="2">Leaf</tissue>
    </source>
</reference>
<evidence type="ECO:0000313" key="2">
    <source>
        <dbReference type="EMBL" id="KAI0492564.1"/>
    </source>
</evidence>
<keyword evidence="1" id="KW-0812">Transmembrane</keyword>
<keyword evidence="1" id="KW-1133">Transmembrane helix</keyword>
<accession>A0A8T3A956</accession>
<sequence length="100" mass="11169">MADPEIDSGLVFDIYGDIHITRSPFFDVGFGSDDTVEDYLNRILPTLINVIDEQFEDYSWIVIGYPSVPPPPPPTFPWLKTIGVAALLMVSLSVLKIISR</sequence>
<feature type="transmembrane region" description="Helical" evidence="1">
    <location>
        <begin position="78"/>
        <end position="98"/>
    </location>
</feature>
<comment type="caution">
    <text evidence="2">The sequence shown here is derived from an EMBL/GenBank/DDBJ whole genome shotgun (WGS) entry which is preliminary data.</text>
</comment>
<proteinExistence type="predicted"/>